<dbReference type="InterPro" id="IPR002477">
    <property type="entry name" value="Peptidoglycan-bd-like"/>
</dbReference>
<feature type="binding site" evidence="25">
    <location>
        <position position="471"/>
    </location>
    <ligand>
        <name>Ca(2+)</name>
        <dbReference type="ChEBI" id="CHEBI:29108"/>
        <label>3</label>
    </ligand>
</feature>
<keyword evidence="14" id="KW-0732">Signal</keyword>
<evidence type="ECO:0000256" key="16">
    <source>
        <dbReference type="ARBA" id="ARBA00022801"/>
    </source>
</evidence>
<feature type="binding site" evidence="25">
    <location>
        <position position="535"/>
    </location>
    <ligand>
        <name>Zn(2+)</name>
        <dbReference type="ChEBI" id="CHEBI:29105"/>
        <label>2</label>
        <note>catalytic</note>
    </ligand>
</feature>
<feature type="binding site" evidence="25">
    <location>
        <position position="466"/>
    </location>
    <ligand>
        <name>Zn(2+)</name>
        <dbReference type="ChEBI" id="CHEBI:29105"/>
        <label>1</label>
    </ligand>
</feature>
<dbReference type="SMART" id="SM00120">
    <property type="entry name" value="HX"/>
    <property type="match status" value="4"/>
</dbReference>
<dbReference type="Gene3D" id="1.10.196.10">
    <property type="match status" value="2"/>
</dbReference>
<dbReference type="FunFam" id="3.40.390.10:FF:000005">
    <property type="entry name" value="Matrix metallopeptidase 16"/>
    <property type="match status" value="1"/>
</dbReference>
<dbReference type="GO" id="GO:0030198">
    <property type="term" value="P:extracellular matrix organization"/>
    <property type="evidence" value="ECO:0007669"/>
    <property type="project" value="TreeGrafter"/>
</dbReference>
<dbReference type="SUPFAM" id="SSF50923">
    <property type="entry name" value="Hemopexin-like domain"/>
    <property type="match status" value="1"/>
</dbReference>
<feature type="binding site" evidence="25">
    <location>
        <position position="472"/>
    </location>
    <ligand>
        <name>Ca(2+)</name>
        <dbReference type="ChEBI" id="CHEBI:29108"/>
        <label>3</label>
    </ligand>
</feature>
<feature type="compositionally biased region" description="Low complexity" evidence="28">
    <location>
        <begin position="249"/>
        <end position="259"/>
    </location>
</feature>
<evidence type="ECO:0000256" key="18">
    <source>
        <dbReference type="ARBA" id="ARBA00022837"/>
    </source>
</evidence>
<dbReference type="AlphaFoldDB" id="A0A9E8DEY6"/>
<feature type="binding site" evidence="25">
    <location>
        <position position="490"/>
    </location>
    <ligand>
        <name>Ca(2+)</name>
        <dbReference type="ChEBI" id="CHEBI:29108"/>
        <label>2</label>
    </ligand>
</feature>
<evidence type="ECO:0000313" key="31">
    <source>
        <dbReference type="EMBL" id="UZH45421.1"/>
    </source>
</evidence>
<keyword evidence="19 29" id="KW-1133">Transmembrane helix</keyword>
<comment type="cofactor">
    <cofactor evidence="25">
        <name>Zn(2+)</name>
        <dbReference type="ChEBI" id="CHEBI:29105"/>
    </cofactor>
    <text evidence="25">Binds 2 Zn(2+) ions per subunit.</text>
</comment>
<feature type="binding site" evidence="25">
    <location>
        <position position="517"/>
    </location>
    <ligand>
        <name>Zn(2+)</name>
        <dbReference type="ChEBI" id="CHEBI:29105"/>
        <label>2</label>
        <note>catalytic</note>
    </ligand>
</feature>
<dbReference type="InterPro" id="IPR018486">
    <property type="entry name" value="Hemopexin_CS"/>
</dbReference>
<feature type="binding site" evidence="25">
    <location>
        <position position="464"/>
    </location>
    <ligand>
        <name>Zn(2+)</name>
        <dbReference type="ChEBI" id="CHEBI:29105"/>
        <label>1</label>
    </ligand>
</feature>
<keyword evidence="16" id="KW-0378">Hydrolase</keyword>
<sequence>MSVVRELHGIGYRGGGGVVTSLSGPTHFTEDAPRPPVPGEEGSDVDPPVQSANTRPNTLSQTLCYLPSSSSSKMGDPSSYTPSSSSATPRRPDLDLGYEPEGSASPTPPYLKWAESLHSLLDDQEGIQLFRNFLCQEGCADLLDFWFACSGFRKTNQEKRAKLAKAIYRKYIVDGSGIVSRQIKAATKSFIRDCVGRPHPDPAMFEQAQIEIQGMIEENTYPLFLKSDLYLEYTRTGGESPKPNPSDQSPSSGPSKPVPGYLPTLTEDEEWRCGGGGGGVRRRRKAGLPGFCWKTCYFPILFWVVSVCGEEKTLIVETWLKNYGYLLPHDVRTSDLRQEKAMQSAVAAMQRFYGIPVTGILDETTIEWMRRPRCGVPDHPHTSRRQRNKRYALTGQKWRDKKISYSISNFTPKVGEKDTQRAIRQAFNVWQAVTPLSFQEVPYSEIKNEGKEADIMIFFASGFHGDSSPFDGEGGFLAHAYFPGAGIGGDTHFDSDEPWTLGNANHDGNDLFLVAVHELGHALGLEHSNDPSAIMAPFYQYMDTHNFKLPLDDLQGIQKIYGIPTAMLEPTRPLPTLPSRRTHSTSERKHSRPARPPGDRPALPGNGKPNICDGNFNTVAFFRREMFVFKDRWFWRLRNNKVQEGYPMQIDQFWKGLPPRIDAAYERSDGKFVFFKGDKYWVFKEVTAEPGYPHSLVELGSCLPKDGIDTALRWEPVGKTYFFKGDQYWRYNEEKRTADPGYPKPITVWKGIPDGPQGAFISKEGYYTYFYKGKEYWKFDNQKLTVEAGYPKSILRDWMGCDQSDMERSGSKGNRGDRQLPLDDVDIMVTINDVPTTVNAIAVVIPCILSLCILVLVYTIFQFKNKGVQQNTMTQHYYKYPVQEWTKDGENKTPGGSDADSSGLHTGFASSFSCRVSDTEL</sequence>
<dbReference type="InterPro" id="IPR000585">
    <property type="entry name" value="Hemopexin-like_dom"/>
</dbReference>
<keyword evidence="17 25" id="KW-0862">Zinc</keyword>
<feature type="binding site" evidence="25">
    <location>
        <position position="492"/>
    </location>
    <ligand>
        <name>Zn(2+)</name>
        <dbReference type="ChEBI" id="CHEBI:29105"/>
        <label>1</label>
    </ligand>
</feature>
<reference evidence="31" key="1">
    <citation type="submission" date="2021-12" db="EMBL/GenBank/DDBJ databases">
        <authorList>
            <person name="Renchi Z."/>
        </authorList>
    </citation>
    <scope>NUCLEOTIDE SEQUENCE</scope>
</reference>
<dbReference type="Gene3D" id="3.40.390.10">
    <property type="entry name" value="Collagenase (Catalytic Domain)"/>
    <property type="match status" value="1"/>
</dbReference>
<feature type="binding site" evidence="25">
    <location>
        <position position="664"/>
    </location>
    <ligand>
        <name>Ca(2+)</name>
        <dbReference type="ChEBI" id="CHEBI:29108"/>
        <label>5</label>
    </ligand>
</feature>
<dbReference type="InterPro" id="IPR024079">
    <property type="entry name" value="MetalloPept_cat_dom_sf"/>
</dbReference>
<dbReference type="CDD" id="cd11582">
    <property type="entry name" value="Axin_TNKS_binding"/>
    <property type="match status" value="1"/>
</dbReference>
<evidence type="ECO:0000259" key="30">
    <source>
        <dbReference type="PROSITE" id="PS50132"/>
    </source>
</evidence>
<organism evidence="31">
    <name type="scientific">Scatophagus argus</name>
    <name type="common">Spotted scat</name>
    <name type="synonym">Chaetodon argus</name>
    <dbReference type="NCBI Taxonomy" id="75038"/>
    <lineage>
        <taxon>Eukaryota</taxon>
        <taxon>Metazoa</taxon>
        <taxon>Chordata</taxon>
        <taxon>Craniata</taxon>
        <taxon>Vertebrata</taxon>
        <taxon>Euteleostomi</taxon>
        <taxon>Actinopterygii</taxon>
        <taxon>Neopterygii</taxon>
        <taxon>Teleostei</taxon>
        <taxon>Neoteleostei</taxon>
        <taxon>Acanthomorphata</taxon>
        <taxon>Eupercaria</taxon>
        <taxon>Scatophagidae</taxon>
        <taxon>Scatophagus</taxon>
    </lineage>
</organism>
<dbReference type="InterPro" id="IPR021190">
    <property type="entry name" value="Pept_M10A"/>
</dbReference>
<dbReference type="PANTHER" id="PTHR10201">
    <property type="entry name" value="MATRIX METALLOPROTEINASE"/>
    <property type="match status" value="1"/>
</dbReference>
<proteinExistence type="evidence at transcript level"/>
<evidence type="ECO:0000256" key="7">
    <source>
        <dbReference type="ARBA" id="ARBA00020199"/>
    </source>
</evidence>
<dbReference type="Pfam" id="PF16646">
    <property type="entry name" value="AXIN1_TNKS_BD"/>
    <property type="match status" value="1"/>
</dbReference>
<dbReference type="InterPro" id="IPR001818">
    <property type="entry name" value="Pept_M10_metallopeptidase"/>
</dbReference>
<evidence type="ECO:0000256" key="2">
    <source>
        <dbReference type="ARBA" id="ARBA00004223"/>
    </source>
</evidence>
<evidence type="ECO:0000256" key="14">
    <source>
        <dbReference type="ARBA" id="ARBA00022729"/>
    </source>
</evidence>
<feature type="repeat" description="Hemopexin" evidence="27">
    <location>
        <begin position="658"/>
        <end position="703"/>
    </location>
</feature>
<evidence type="ECO:0000256" key="17">
    <source>
        <dbReference type="ARBA" id="ARBA00022833"/>
    </source>
</evidence>
<evidence type="ECO:0000256" key="28">
    <source>
        <dbReference type="SAM" id="MobiDB-lite"/>
    </source>
</evidence>
<dbReference type="GO" id="GO:0031012">
    <property type="term" value="C:extracellular matrix"/>
    <property type="evidence" value="ECO:0007669"/>
    <property type="project" value="InterPro"/>
</dbReference>
<dbReference type="InterPro" id="IPR044926">
    <property type="entry name" value="RGS_subdomain_2"/>
</dbReference>
<keyword evidence="12 29" id="KW-0812">Transmembrane</keyword>
<dbReference type="Gene3D" id="2.110.10.10">
    <property type="entry name" value="Hemopexin-like domain"/>
    <property type="match status" value="1"/>
</dbReference>
<dbReference type="PANTHER" id="PTHR10201:SF138">
    <property type="entry name" value="MATRIX METALLOPROTEINASE-24"/>
    <property type="match status" value="1"/>
</dbReference>
<dbReference type="SUPFAM" id="SSF55486">
    <property type="entry name" value="Metalloproteases ('zincins'), catalytic domain"/>
    <property type="match status" value="1"/>
</dbReference>
<feature type="binding site" evidence="25">
    <location>
        <position position="479"/>
    </location>
    <ligand>
        <name>Zn(2+)</name>
        <dbReference type="ChEBI" id="CHEBI:29105"/>
        <label>1</label>
    </ligand>
</feature>
<gene>
    <name evidence="31" type="primary">mmp24</name>
</gene>
<accession>A0A9E8DEY6</accession>
<keyword evidence="20" id="KW-0482">Metalloprotease</keyword>
<dbReference type="InterPro" id="IPR033739">
    <property type="entry name" value="M10A_MMP"/>
</dbReference>
<evidence type="ECO:0000256" key="3">
    <source>
        <dbReference type="ARBA" id="ARBA00004479"/>
    </source>
</evidence>
<keyword evidence="11" id="KW-0165">Cleavage on pair of basic residues</keyword>
<feature type="domain" description="RGS" evidence="30">
    <location>
        <begin position="116"/>
        <end position="234"/>
    </location>
</feature>
<dbReference type="Gene3D" id="1.10.167.10">
    <property type="entry name" value="Regulator of G-protein Signalling 4, domain 2"/>
    <property type="match status" value="1"/>
</dbReference>
<comment type="catalytic activity">
    <reaction evidence="1">
        <text>Endopeptidase activity. Activates progelatinase A by cleavage of the propeptide at 37-Asn-|-Leu-38. Other bonds hydrolyzed include 35-Gly-|-Ile-36 in the propeptide of collagenase 3, and 341-Asn-|-Phe-342, 441-Asp-|-Leu-442 and 354-Gln-|-Thr-355 in the aggrecan interglobular domain.</text>
        <dbReference type="EC" id="3.4.24.80"/>
    </reaction>
</comment>
<dbReference type="Pfam" id="PF00413">
    <property type="entry name" value="Peptidase_M10"/>
    <property type="match status" value="1"/>
</dbReference>
<feature type="repeat" description="Hemopexin" evidence="27">
    <location>
        <begin position="705"/>
        <end position="753"/>
    </location>
</feature>
<keyword evidence="18 25" id="KW-0106">Calcium</keyword>
<dbReference type="CDD" id="cd08707">
    <property type="entry name" value="RGS_Axin"/>
    <property type="match status" value="1"/>
</dbReference>
<dbReference type="InterPro" id="IPR006026">
    <property type="entry name" value="Peptidase_Metallo"/>
</dbReference>
<comment type="cofactor">
    <cofactor evidence="25">
        <name>Ca(2+)</name>
        <dbReference type="ChEBI" id="CHEBI:29108"/>
    </cofactor>
    <text evidence="25">Can bind about 5 Ca(2+) ions per subunit.</text>
</comment>
<keyword evidence="8" id="KW-0963">Cytoplasm</keyword>
<comment type="subcellular location">
    <subcellularLocation>
        <location evidence="4">Cytoplasm</location>
    </subcellularLocation>
    <subcellularLocation>
        <location evidence="2">Melanosome</location>
    </subcellularLocation>
    <subcellularLocation>
        <location evidence="3">Membrane</location>
        <topology evidence="3">Single-pass type I membrane protein</topology>
    </subcellularLocation>
</comment>
<feature type="region of interest" description="Disordered" evidence="28">
    <location>
        <begin position="236"/>
        <end position="266"/>
    </location>
</feature>
<feature type="modified residue" description="Phosphotyrosine; by PKDCC" evidence="26">
    <location>
        <position position="692"/>
    </location>
</feature>
<dbReference type="PROSITE" id="PS51642">
    <property type="entry name" value="HEMOPEXIN_2"/>
    <property type="match status" value="4"/>
</dbReference>
<dbReference type="Pfam" id="PF00045">
    <property type="entry name" value="Hemopexin"/>
    <property type="match status" value="4"/>
</dbReference>
<evidence type="ECO:0000256" key="24">
    <source>
        <dbReference type="PIRSR" id="PIRSR621190-1"/>
    </source>
</evidence>
<dbReference type="InterPro" id="IPR016137">
    <property type="entry name" value="RGS"/>
</dbReference>
<dbReference type="FunFam" id="1.10.101.10:FF:000002">
    <property type="entry name" value="Matrix metalloproteinase-14 preproprotein"/>
    <property type="match status" value="1"/>
</dbReference>
<dbReference type="GO" id="GO:0006508">
    <property type="term" value="P:proteolysis"/>
    <property type="evidence" value="ECO:0007669"/>
    <property type="project" value="UniProtKB-KW"/>
</dbReference>
<dbReference type="InterPro" id="IPR036305">
    <property type="entry name" value="RGS_sf"/>
</dbReference>
<dbReference type="FunFam" id="2.110.10.10:FF:000001">
    <property type="entry name" value="Matrix metallopeptidase 24"/>
    <property type="match status" value="1"/>
</dbReference>
<dbReference type="GO" id="GO:0009653">
    <property type="term" value="P:anatomical structure morphogenesis"/>
    <property type="evidence" value="ECO:0007669"/>
    <property type="project" value="UniProtKB-ARBA"/>
</dbReference>
<keyword evidence="13 25" id="KW-0479">Metal-binding</keyword>
<feature type="region of interest" description="Disordered" evidence="28">
    <location>
        <begin position="570"/>
        <end position="609"/>
    </location>
</feature>
<feature type="binding site" evidence="25">
    <location>
        <position position="711"/>
    </location>
    <ligand>
        <name>Ca(2+)</name>
        <dbReference type="ChEBI" id="CHEBI:29108"/>
        <label>5</label>
    </ligand>
</feature>
<dbReference type="InterPro" id="IPR036375">
    <property type="entry name" value="Hemopexin-like_dom_sf"/>
</dbReference>
<feature type="repeat" description="Hemopexin" evidence="27">
    <location>
        <begin position="754"/>
        <end position="801"/>
    </location>
</feature>
<feature type="binding site" evidence="25">
    <location>
        <position position="497"/>
    </location>
    <ligand>
        <name>Ca(2+)</name>
        <dbReference type="ChEBI" id="CHEBI:29108"/>
        <label>1</label>
    </ligand>
</feature>
<evidence type="ECO:0000256" key="9">
    <source>
        <dbReference type="ARBA" id="ARBA00022553"/>
    </source>
</evidence>
<feature type="compositionally biased region" description="Polar residues" evidence="28">
    <location>
        <begin position="50"/>
        <end position="63"/>
    </location>
</feature>
<dbReference type="InterPro" id="IPR021805">
    <property type="entry name" value="Pept_M10A_metallopeptidase_C"/>
</dbReference>
<evidence type="ECO:0000256" key="23">
    <source>
        <dbReference type="ARBA" id="ARBA00023157"/>
    </source>
</evidence>
<dbReference type="InterPro" id="IPR018487">
    <property type="entry name" value="Hemopexin-like_repeat"/>
</dbReference>
<feature type="binding site" evidence="25">
    <location>
        <position position="494"/>
    </location>
    <ligand>
        <name>Ca(2+)</name>
        <dbReference type="ChEBI" id="CHEBI:29108"/>
        <label>3</label>
    </ligand>
</feature>
<dbReference type="CDD" id="cd00094">
    <property type="entry name" value="HX"/>
    <property type="match status" value="1"/>
</dbReference>
<feature type="binding site" evidence="25">
    <location>
        <position position="521"/>
    </location>
    <ligand>
        <name>Zn(2+)</name>
        <dbReference type="ChEBI" id="CHEBI:29105"/>
        <label>2</label>
        <note>catalytic</note>
    </ligand>
</feature>
<feature type="binding site" evidence="25">
    <location>
        <position position="454"/>
    </location>
    <ligand>
        <name>Ca(2+)</name>
        <dbReference type="ChEBI" id="CHEBI:29108"/>
        <label>2</label>
    </ligand>
</feature>
<keyword evidence="22" id="KW-0865">Zymogen</keyword>
<dbReference type="SUPFAM" id="SSF48097">
    <property type="entry name" value="Regulator of G-protein signaling, RGS"/>
    <property type="match status" value="1"/>
</dbReference>
<evidence type="ECO:0000256" key="12">
    <source>
        <dbReference type="ARBA" id="ARBA00022692"/>
    </source>
</evidence>
<dbReference type="GO" id="GO:0005615">
    <property type="term" value="C:extracellular space"/>
    <property type="evidence" value="ECO:0007669"/>
    <property type="project" value="TreeGrafter"/>
</dbReference>
<dbReference type="SMART" id="SM00235">
    <property type="entry name" value="ZnMc"/>
    <property type="match status" value="1"/>
</dbReference>
<feature type="region of interest" description="Disordered" evidence="28">
    <location>
        <begin position="11"/>
        <end position="109"/>
    </location>
</feature>
<evidence type="ECO:0000256" key="11">
    <source>
        <dbReference type="ARBA" id="ARBA00022685"/>
    </source>
</evidence>
<dbReference type="GO" id="GO:0042470">
    <property type="term" value="C:melanosome"/>
    <property type="evidence" value="ECO:0007669"/>
    <property type="project" value="UniProtKB-SubCell"/>
</dbReference>
<evidence type="ECO:0000256" key="29">
    <source>
        <dbReference type="SAM" id="Phobius"/>
    </source>
</evidence>
<protein>
    <recommendedName>
        <fullName evidence="7">Matrix metalloproteinase-14</fullName>
        <ecNumber evidence="6">3.4.24.80</ecNumber>
    </recommendedName>
</protein>
<dbReference type="InterPro" id="IPR036365">
    <property type="entry name" value="PGBD-like_sf"/>
</dbReference>
<comment type="similarity">
    <text evidence="5">Belongs to the peptidase M10A family.</text>
</comment>
<dbReference type="CDD" id="cd04278">
    <property type="entry name" value="ZnMc_MMP"/>
    <property type="match status" value="1"/>
</dbReference>
<dbReference type="GO" id="GO:0048870">
    <property type="term" value="P:cell motility"/>
    <property type="evidence" value="ECO:0007669"/>
    <property type="project" value="UniProtKB-ARBA"/>
</dbReference>
<feature type="transmembrane region" description="Helical" evidence="29">
    <location>
        <begin position="840"/>
        <end position="861"/>
    </location>
</feature>
<keyword evidence="10" id="KW-0645">Protease</keyword>
<dbReference type="GO" id="GO:0008270">
    <property type="term" value="F:zinc ion binding"/>
    <property type="evidence" value="ECO:0007669"/>
    <property type="project" value="InterPro"/>
</dbReference>
<dbReference type="GO" id="GO:0004222">
    <property type="term" value="F:metalloendopeptidase activity"/>
    <property type="evidence" value="ECO:0007669"/>
    <property type="project" value="InterPro"/>
</dbReference>
<dbReference type="SMART" id="SM00315">
    <property type="entry name" value="RGS"/>
    <property type="match status" value="1"/>
</dbReference>
<keyword evidence="23" id="KW-1015">Disulfide bond</keyword>
<dbReference type="SUPFAM" id="SSF47090">
    <property type="entry name" value="PGBD-like"/>
    <property type="match status" value="1"/>
</dbReference>
<dbReference type="PROSITE" id="PS00024">
    <property type="entry name" value="HEMOPEXIN"/>
    <property type="match status" value="1"/>
</dbReference>
<evidence type="ECO:0000256" key="21">
    <source>
        <dbReference type="ARBA" id="ARBA00023136"/>
    </source>
</evidence>
<feature type="active site" evidence="24">
    <location>
        <position position="518"/>
    </location>
</feature>
<dbReference type="Pfam" id="PF00615">
    <property type="entry name" value="RGS"/>
    <property type="match status" value="1"/>
</dbReference>
<evidence type="ECO:0000256" key="15">
    <source>
        <dbReference type="ARBA" id="ARBA00022737"/>
    </source>
</evidence>
<keyword evidence="15" id="KW-0677">Repeat</keyword>
<feature type="binding site" evidence="25">
    <location>
        <position position="527"/>
    </location>
    <ligand>
        <name>Zn(2+)</name>
        <dbReference type="ChEBI" id="CHEBI:29105"/>
        <label>2</label>
        <note>catalytic</note>
    </ligand>
</feature>
<dbReference type="PROSITE" id="PS50132">
    <property type="entry name" value="RGS"/>
    <property type="match status" value="1"/>
</dbReference>
<evidence type="ECO:0000256" key="25">
    <source>
        <dbReference type="PIRSR" id="PIRSR621190-2"/>
    </source>
</evidence>
<evidence type="ECO:0000256" key="5">
    <source>
        <dbReference type="ARBA" id="ARBA00010370"/>
    </source>
</evidence>
<feature type="binding site" evidence="25">
    <location>
        <position position="497"/>
    </location>
    <ligand>
        <name>Ca(2+)</name>
        <dbReference type="ChEBI" id="CHEBI:29108"/>
        <label>3</label>
    </ligand>
</feature>
<keyword evidence="9" id="KW-0597">Phosphoprotein</keyword>
<evidence type="ECO:0000256" key="4">
    <source>
        <dbReference type="ARBA" id="ARBA00004496"/>
    </source>
</evidence>
<feature type="repeat" description="Hemopexin" evidence="27">
    <location>
        <begin position="609"/>
        <end position="657"/>
    </location>
</feature>
<keyword evidence="21 29" id="KW-0472">Membrane</keyword>
<dbReference type="PRINTS" id="PR00138">
    <property type="entry name" value="MATRIXIN"/>
</dbReference>
<evidence type="ECO:0000256" key="8">
    <source>
        <dbReference type="ARBA" id="ARBA00022490"/>
    </source>
</evidence>
<evidence type="ECO:0000256" key="22">
    <source>
        <dbReference type="ARBA" id="ARBA00023145"/>
    </source>
</evidence>
<dbReference type="Pfam" id="PF01471">
    <property type="entry name" value="PG_binding_1"/>
    <property type="match status" value="1"/>
</dbReference>
<evidence type="ECO:0000256" key="6">
    <source>
        <dbReference type="ARBA" id="ARBA00012342"/>
    </source>
</evidence>
<dbReference type="GO" id="GO:0030574">
    <property type="term" value="P:collagen catabolic process"/>
    <property type="evidence" value="ECO:0007669"/>
    <property type="project" value="TreeGrafter"/>
</dbReference>
<evidence type="ECO:0000256" key="27">
    <source>
        <dbReference type="PROSITE-ProRule" id="PRU01011"/>
    </source>
</evidence>
<dbReference type="InterPro" id="IPR032101">
    <property type="entry name" value="Axin_TNKS-bd"/>
</dbReference>
<evidence type="ECO:0000256" key="10">
    <source>
        <dbReference type="ARBA" id="ARBA00022670"/>
    </source>
</evidence>
<dbReference type="EMBL" id="OL711884">
    <property type="protein sequence ID" value="UZH45421.1"/>
    <property type="molecule type" value="mRNA"/>
</dbReference>
<evidence type="ECO:0000256" key="19">
    <source>
        <dbReference type="ARBA" id="ARBA00022989"/>
    </source>
</evidence>
<feature type="binding site" description="in inhibited form" evidence="25">
    <location>
        <position position="374"/>
    </location>
    <ligand>
        <name>Zn(2+)</name>
        <dbReference type="ChEBI" id="CHEBI:29105"/>
        <label>2</label>
        <note>catalytic</note>
    </ligand>
</feature>
<feature type="compositionally biased region" description="Low complexity" evidence="28">
    <location>
        <begin position="68"/>
        <end position="89"/>
    </location>
</feature>
<dbReference type="GO" id="GO:0005886">
    <property type="term" value="C:plasma membrane"/>
    <property type="evidence" value="ECO:0007669"/>
    <property type="project" value="TreeGrafter"/>
</dbReference>
<evidence type="ECO:0000256" key="1">
    <source>
        <dbReference type="ARBA" id="ARBA00001718"/>
    </source>
</evidence>
<evidence type="ECO:0000256" key="20">
    <source>
        <dbReference type="ARBA" id="ARBA00023049"/>
    </source>
</evidence>
<evidence type="ECO:0000256" key="13">
    <source>
        <dbReference type="ARBA" id="ARBA00022723"/>
    </source>
</evidence>
<feature type="binding site" evidence="25">
    <location>
        <position position="662"/>
    </location>
    <ligand>
        <name>Ca(2+)</name>
        <dbReference type="ChEBI" id="CHEBI:29108"/>
        <label>4</label>
    </ligand>
</feature>
<name>A0A9E8DEY6_SCAAR</name>
<dbReference type="InterPro" id="IPR024066">
    <property type="entry name" value="RGS_subdom1/3"/>
</dbReference>
<dbReference type="Pfam" id="PF11857">
    <property type="entry name" value="DUF3377"/>
    <property type="match status" value="1"/>
</dbReference>
<dbReference type="EC" id="3.4.24.80" evidence="6"/>
<evidence type="ECO:0000256" key="26">
    <source>
        <dbReference type="PIRSR" id="PIRSR621190-4"/>
    </source>
</evidence>
<feature type="binding site" evidence="25">
    <location>
        <position position="488"/>
    </location>
    <ligand>
        <name>Ca(2+)</name>
        <dbReference type="ChEBI" id="CHEBI:29108"/>
        <label>2</label>
    </ligand>
</feature>